<dbReference type="Proteomes" id="UP001153328">
    <property type="component" value="Unassembled WGS sequence"/>
</dbReference>
<name>A0A9W4MGJ7_9ACTN</name>
<evidence type="ECO:0000313" key="3">
    <source>
        <dbReference type="Proteomes" id="UP001153328"/>
    </source>
</evidence>
<feature type="compositionally biased region" description="Low complexity" evidence="1">
    <location>
        <begin position="10"/>
        <end position="22"/>
    </location>
</feature>
<proteinExistence type="predicted"/>
<feature type="compositionally biased region" description="Low complexity" evidence="1">
    <location>
        <begin position="92"/>
        <end position="106"/>
    </location>
</feature>
<feature type="compositionally biased region" description="Basic and acidic residues" evidence="1">
    <location>
        <begin position="34"/>
        <end position="46"/>
    </location>
</feature>
<reference evidence="2" key="1">
    <citation type="submission" date="2021-06" db="EMBL/GenBank/DDBJ databases">
        <authorList>
            <person name="Arsene-Ploetze F."/>
        </authorList>
    </citation>
    <scope>NUCLEOTIDE SEQUENCE</scope>
    <source>
        <strain evidence="2">SBRY1</strain>
    </source>
</reference>
<comment type="caution">
    <text evidence="2">The sequence shown here is derived from an EMBL/GenBank/DDBJ whole genome shotgun (WGS) entry which is preliminary data.</text>
</comment>
<evidence type="ECO:0000313" key="2">
    <source>
        <dbReference type="EMBL" id="CAG7639653.1"/>
    </source>
</evidence>
<dbReference type="AlphaFoldDB" id="A0A9W4MGJ7"/>
<gene>
    <name evidence="2" type="ORF">SBRY_30350</name>
</gene>
<dbReference type="EMBL" id="CAJVAX010000017">
    <property type="protein sequence ID" value="CAG7639653.1"/>
    <property type="molecule type" value="Genomic_DNA"/>
</dbReference>
<keyword evidence="3" id="KW-1185">Reference proteome</keyword>
<accession>A0A9W4MGJ7</accession>
<sequence>MTTHSHHPRGAGTARPAPTGARVVTDPKGLFGPEPDHPPRAKRDGGTPRQSPGGGLSAQFPAPLKSTAPTQRHPQPPRPAEGRLLPKGSRTAPAAGGSAPPAAAGTPLPPQRQRMVESSAPARRYARVLLDRPE</sequence>
<evidence type="ECO:0000256" key="1">
    <source>
        <dbReference type="SAM" id="MobiDB-lite"/>
    </source>
</evidence>
<organism evidence="2 3">
    <name type="scientific">Actinacidiphila bryophytorum</name>
    <dbReference type="NCBI Taxonomy" id="1436133"/>
    <lineage>
        <taxon>Bacteria</taxon>
        <taxon>Bacillati</taxon>
        <taxon>Actinomycetota</taxon>
        <taxon>Actinomycetes</taxon>
        <taxon>Kitasatosporales</taxon>
        <taxon>Streptomycetaceae</taxon>
        <taxon>Actinacidiphila</taxon>
    </lineage>
</organism>
<feature type="region of interest" description="Disordered" evidence="1">
    <location>
        <begin position="1"/>
        <end position="122"/>
    </location>
</feature>
<protein>
    <submittedName>
        <fullName evidence="2">Uncharacterized protein</fullName>
    </submittedName>
</protein>